<gene>
    <name evidence="2" type="ORF">DCAR_0100265</name>
</gene>
<reference evidence="2" key="2">
    <citation type="submission" date="2022-03" db="EMBL/GenBank/DDBJ databases">
        <title>Draft title - Genomic analysis of global carrot germplasm unveils the trajectory of domestication and the origin of high carotenoid orange carrot.</title>
        <authorList>
            <person name="Iorizzo M."/>
            <person name="Ellison S."/>
            <person name="Senalik D."/>
            <person name="Macko-Podgorni A."/>
            <person name="Grzebelus D."/>
            <person name="Bostan H."/>
            <person name="Rolling W."/>
            <person name="Curaba J."/>
            <person name="Simon P."/>
        </authorList>
    </citation>
    <scope>NUCLEOTIDE SEQUENCE</scope>
    <source>
        <tissue evidence="2">Leaf</tissue>
    </source>
</reference>
<evidence type="ECO:0000313" key="3">
    <source>
        <dbReference type="Proteomes" id="UP000077755"/>
    </source>
</evidence>
<name>A0AAF1AIB1_DAUCS</name>
<keyword evidence="3" id="KW-1185">Reference proteome</keyword>
<dbReference type="Pfam" id="PF10551">
    <property type="entry name" value="MULE"/>
    <property type="match status" value="1"/>
</dbReference>
<dbReference type="PANTHER" id="PTHR47718">
    <property type="entry name" value="OS01G0519700 PROTEIN"/>
    <property type="match status" value="1"/>
</dbReference>
<organism evidence="2 3">
    <name type="scientific">Daucus carota subsp. sativus</name>
    <name type="common">Carrot</name>
    <dbReference type="NCBI Taxonomy" id="79200"/>
    <lineage>
        <taxon>Eukaryota</taxon>
        <taxon>Viridiplantae</taxon>
        <taxon>Streptophyta</taxon>
        <taxon>Embryophyta</taxon>
        <taxon>Tracheophyta</taxon>
        <taxon>Spermatophyta</taxon>
        <taxon>Magnoliopsida</taxon>
        <taxon>eudicotyledons</taxon>
        <taxon>Gunneridae</taxon>
        <taxon>Pentapetalae</taxon>
        <taxon>asterids</taxon>
        <taxon>campanulids</taxon>
        <taxon>Apiales</taxon>
        <taxon>Apiaceae</taxon>
        <taxon>Apioideae</taxon>
        <taxon>Scandiceae</taxon>
        <taxon>Daucinae</taxon>
        <taxon>Daucus</taxon>
        <taxon>Daucus sect. Daucus</taxon>
    </lineage>
</organism>
<evidence type="ECO:0000259" key="1">
    <source>
        <dbReference type="Pfam" id="PF10551"/>
    </source>
</evidence>
<reference evidence="2" key="1">
    <citation type="journal article" date="2016" name="Nat. Genet.">
        <title>A high-quality carrot genome assembly provides new insights into carotenoid accumulation and asterid genome evolution.</title>
        <authorList>
            <person name="Iorizzo M."/>
            <person name="Ellison S."/>
            <person name="Senalik D."/>
            <person name="Zeng P."/>
            <person name="Satapoomin P."/>
            <person name="Huang J."/>
            <person name="Bowman M."/>
            <person name="Iovene M."/>
            <person name="Sanseverino W."/>
            <person name="Cavagnaro P."/>
            <person name="Yildiz M."/>
            <person name="Macko-Podgorni A."/>
            <person name="Moranska E."/>
            <person name="Grzebelus E."/>
            <person name="Grzebelus D."/>
            <person name="Ashrafi H."/>
            <person name="Zheng Z."/>
            <person name="Cheng S."/>
            <person name="Spooner D."/>
            <person name="Van Deynze A."/>
            <person name="Simon P."/>
        </authorList>
    </citation>
    <scope>NUCLEOTIDE SEQUENCE</scope>
    <source>
        <tissue evidence="2">Leaf</tissue>
    </source>
</reference>
<accession>A0AAF1AIB1</accession>
<dbReference type="EMBL" id="CP093343">
    <property type="protein sequence ID" value="WOG81120.1"/>
    <property type="molecule type" value="Genomic_DNA"/>
</dbReference>
<protein>
    <recommendedName>
        <fullName evidence="1">MULE transposase domain-containing protein</fullName>
    </recommendedName>
</protein>
<proteinExistence type="predicted"/>
<dbReference type="AlphaFoldDB" id="A0AAF1AIB1"/>
<dbReference type="Proteomes" id="UP000077755">
    <property type="component" value="Chromosome 1"/>
</dbReference>
<dbReference type="InterPro" id="IPR018289">
    <property type="entry name" value="MULE_transposase_dom"/>
</dbReference>
<evidence type="ECO:0000313" key="2">
    <source>
        <dbReference type="EMBL" id="WOG81120.1"/>
    </source>
</evidence>
<feature type="domain" description="MULE transposase" evidence="1">
    <location>
        <begin position="1"/>
        <end position="80"/>
    </location>
</feature>
<sequence length="91" mass="10561">MVFVPFTGVNNHWKNVTFAAGLLAKENYKNFKWLLLTFKKAMGRAPSCVITDQCKATKKALDKWWRTTTHRLCMWHIMNKLPSKVLCCVVT</sequence>